<keyword evidence="2" id="KW-1185">Reference proteome</keyword>
<evidence type="ECO:0000313" key="2">
    <source>
        <dbReference type="Proteomes" id="UP001196413"/>
    </source>
</evidence>
<dbReference type="Proteomes" id="UP001196413">
    <property type="component" value="Unassembled WGS sequence"/>
</dbReference>
<accession>A0AAD5MGN6</accession>
<reference evidence="1" key="1">
    <citation type="submission" date="2021-06" db="EMBL/GenBank/DDBJ databases">
        <title>Parelaphostrongylus tenuis whole genome reference sequence.</title>
        <authorList>
            <person name="Garwood T.J."/>
            <person name="Larsen P.A."/>
            <person name="Fountain-Jones N.M."/>
            <person name="Garbe J.R."/>
            <person name="Macchietto M.G."/>
            <person name="Kania S.A."/>
            <person name="Gerhold R.W."/>
            <person name="Richards J.E."/>
            <person name="Wolf T.M."/>
        </authorList>
    </citation>
    <scope>NUCLEOTIDE SEQUENCE</scope>
    <source>
        <strain evidence="1">MNPRO001-30</strain>
        <tissue evidence="1">Meninges</tissue>
    </source>
</reference>
<comment type="caution">
    <text evidence="1">The sequence shown here is derived from an EMBL/GenBank/DDBJ whole genome shotgun (WGS) entry which is preliminary data.</text>
</comment>
<organism evidence="1 2">
    <name type="scientific">Parelaphostrongylus tenuis</name>
    <name type="common">Meningeal worm</name>
    <dbReference type="NCBI Taxonomy" id="148309"/>
    <lineage>
        <taxon>Eukaryota</taxon>
        <taxon>Metazoa</taxon>
        <taxon>Ecdysozoa</taxon>
        <taxon>Nematoda</taxon>
        <taxon>Chromadorea</taxon>
        <taxon>Rhabditida</taxon>
        <taxon>Rhabditina</taxon>
        <taxon>Rhabditomorpha</taxon>
        <taxon>Strongyloidea</taxon>
        <taxon>Metastrongylidae</taxon>
        <taxon>Parelaphostrongylus</taxon>
    </lineage>
</organism>
<dbReference type="EMBL" id="JAHQIW010003215">
    <property type="protein sequence ID" value="KAJ1357665.1"/>
    <property type="molecule type" value="Genomic_DNA"/>
</dbReference>
<sequence length="59" mass="6464">MKDCVPTPSMVEIRNTTNAIMANWPKAMWESVVNRAVRMLALGPLESQFFSAHGTVGGN</sequence>
<proteinExistence type="predicted"/>
<name>A0AAD5MGN6_PARTN</name>
<evidence type="ECO:0000313" key="1">
    <source>
        <dbReference type="EMBL" id="KAJ1357665.1"/>
    </source>
</evidence>
<gene>
    <name evidence="1" type="ORF">KIN20_015851</name>
</gene>
<dbReference type="AlphaFoldDB" id="A0AAD5MGN6"/>
<protein>
    <submittedName>
        <fullName evidence="1">Uncharacterized protein</fullName>
    </submittedName>
</protein>